<feature type="region of interest" description="Disordered" evidence="6">
    <location>
        <begin position="385"/>
        <end position="406"/>
    </location>
</feature>
<dbReference type="EMBL" id="LVKK01000103">
    <property type="protein sequence ID" value="OAG35987.1"/>
    <property type="molecule type" value="Genomic_DNA"/>
</dbReference>
<name>A0A177EVD0_9EURO</name>
<feature type="domain" description="Xylanolytic transcriptional activator regulatory" evidence="7">
    <location>
        <begin position="241"/>
        <end position="325"/>
    </location>
</feature>
<dbReference type="Pfam" id="PF04082">
    <property type="entry name" value="Fungal_trans"/>
    <property type="match status" value="1"/>
</dbReference>
<dbReference type="PANTHER" id="PTHR47338:SF10">
    <property type="entry name" value="TRANSCRIPTION FACTOR DOMAIN-CONTAINING PROTEIN-RELATED"/>
    <property type="match status" value="1"/>
</dbReference>
<comment type="subcellular location">
    <subcellularLocation>
        <location evidence="1">Nucleus</location>
    </subcellularLocation>
</comment>
<dbReference type="InterPro" id="IPR050815">
    <property type="entry name" value="TF_fung"/>
</dbReference>
<comment type="caution">
    <text evidence="8">The sequence shown here is derived from an EMBL/GenBank/DDBJ whole genome shotgun (WGS) entry which is preliminary data.</text>
</comment>
<evidence type="ECO:0000256" key="2">
    <source>
        <dbReference type="ARBA" id="ARBA00022723"/>
    </source>
</evidence>
<dbReference type="AlphaFoldDB" id="A0A177EVD0"/>
<keyword evidence="3" id="KW-0805">Transcription regulation</keyword>
<keyword evidence="4" id="KW-0804">Transcription</keyword>
<dbReference type="GO" id="GO:0005634">
    <property type="term" value="C:nucleus"/>
    <property type="evidence" value="ECO:0007669"/>
    <property type="project" value="UniProtKB-SubCell"/>
</dbReference>
<evidence type="ECO:0000313" key="8">
    <source>
        <dbReference type="EMBL" id="OAG35987.1"/>
    </source>
</evidence>
<dbReference type="PANTHER" id="PTHR47338">
    <property type="entry name" value="ZN(II)2CYS6 TRANSCRIPTION FACTOR (EUROFUNG)-RELATED"/>
    <property type="match status" value="1"/>
</dbReference>
<reference evidence="8 9" key="1">
    <citation type="submission" date="2016-03" db="EMBL/GenBank/DDBJ databases">
        <title>Draft genome sequence of the Fonsecaea monophora CBS 269.37.</title>
        <authorList>
            <person name="Bombassaro A."/>
            <person name="Vinicius W.A."/>
            <person name="De Hoog S."/>
            <person name="Sun J."/>
            <person name="Souza E.M."/>
            <person name="Raittz R.T."/>
            <person name="Costa F."/>
            <person name="Leao A.C."/>
            <person name="Tadra-Sfeir M.Z."/>
            <person name="Baura V."/>
            <person name="Balsanelli E."/>
            <person name="Pedrosa F.O."/>
            <person name="Moreno L.F."/>
            <person name="Steffens M.B."/>
            <person name="Xi L."/>
            <person name="Bocca A.L."/>
            <person name="Felipe M.S."/>
            <person name="Teixeira M."/>
            <person name="Telles Filho F.Q."/>
            <person name="Azevedo C.M."/>
            <person name="Gomes R."/>
            <person name="Vicente V.A."/>
        </authorList>
    </citation>
    <scope>NUCLEOTIDE SEQUENCE [LARGE SCALE GENOMIC DNA]</scope>
    <source>
        <strain evidence="8 9">CBS 269.37</strain>
    </source>
</reference>
<proteinExistence type="predicted"/>
<organism evidence="8 9">
    <name type="scientific">Fonsecaea monophora</name>
    <dbReference type="NCBI Taxonomy" id="254056"/>
    <lineage>
        <taxon>Eukaryota</taxon>
        <taxon>Fungi</taxon>
        <taxon>Dikarya</taxon>
        <taxon>Ascomycota</taxon>
        <taxon>Pezizomycotina</taxon>
        <taxon>Eurotiomycetes</taxon>
        <taxon>Chaetothyriomycetidae</taxon>
        <taxon>Chaetothyriales</taxon>
        <taxon>Herpotrichiellaceae</taxon>
        <taxon>Fonsecaea</taxon>
    </lineage>
</organism>
<dbReference type="GO" id="GO:0006351">
    <property type="term" value="P:DNA-templated transcription"/>
    <property type="evidence" value="ECO:0007669"/>
    <property type="project" value="InterPro"/>
</dbReference>
<sequence length="807" mass="88993">MAATEWHSVSMANEDETSTSGRSHPASLFTPTQTFARPLQMPSPGTTITTTAVNRQDLSTHCHDVPNMAPQLGASGFVEPPAKWGQAPNEGPFGEALISCSMDESDAISHTSHALNISPAVLGRLIDAYFSNMTAFSLFHRPTFTQKLRSMGPSLYLHALLASMCSFSARFLNEASDHMPGNPFDEMPSEIPCADHFHQVALRFEEESLTQCSDNTPPLEFLQAIILTTFFQLTKGVHGRAWRWLGTCIRVAHELDLHRLDADKQHDHVPSTADDILAWSEEEERRRCWWAVWEMDTFASTVRGVPTGLNWSQSKVFLPVEDRLWFQQKFHASCFLAAKPADRWKLLQRSGNESPVAWNLVVISLTRDAQTTSYLGRALGTTTYCEPEQQQPRPAPTQGQDDKRTHNTTVEDQLSIISHALQCTLLALPDALQYHGEPLAFTSVEPNQLPVSSMLHQAKYSIYVLTELTRFMIAHYYTFCTGVVKPHLSSRRGSDRDISEANRHPGTLLMCVTQKPNANGLQQYVEASDRIVLLLNRCSSTHVRYVNPFLATSIWLAATVQLLNKKFGPSGGNRELAEARYNVLRLTYKQFIKFWGTPIGLLQTLDSLEDRFDHLLRSGEGGGGGGDSDAAKSAQRPLPFSQSAQGLDQVRSRQSDTTTTVSLSGSQSRPSNSYTSALTEPNLTGSGVNPTMMGSSSVHSSRVVDEPYQEDMDNFASSVTGAGLQPRQQQPIQPHGAESTVKEGVGGGRMDDSSAVDFGPMTSTAHDPTLDDGMRLPMNFDYDCDNELSLYLNNLLSGSYSGSLGPL</sequence>
<gene>
    <name evidence="8" type="ORF">AYO21_09847</name>
</gene>
<dbReference type="CDD" id="cd12148">
    <property type="entry name" value="fungal_TF_MHR"/>
    <property type="match status" value="1"/>
</dbReference>
<dbReference type="GO" id="GO:0003677">
    <property type="term" value="F:DNA binding"/>
    <property type="evidence" value="ECO:0007669"/>
    <property type="project" value="InterPro"/>
</dbReference>
<evidence type="ECO:0000256" key="6">
    <source>
        <dbReference type="SAM" id="MobiDB-lite"/>
    </source>
</evidence>
<dbReference type="Proteomes" id="UP000077002">
    <property type="component" value="Unassembled WGS sequence"/>
</dbReference>
<dbReference type="GO" id="GO:0000981">
    <property type="term" value="F:DNA-binding transcription factor activity, RNA polymerase II-specific"/>
    <property type="evidence" value="ECO:0007669"/>
    <property type="project" value="InterPro"/>
</dbReference>
<feature type="region of interest" description="Disordered" evidence="6">
    <location>
        <begin position="726"/>
        <end position="770"/>
    </location>
</feature>
<keyword evidence="5" id="KW-0539">Nucleus</keyword>
<evidence type="ECO:0000256" key="5">
    <source>
        <dbReference type="ARBA" id="ARBA00023242"/>
    </source>
</evidence>
<accession>A0A177EVD0</accession>
<dbReference type="OrthoDB" id="3862662at2759"/>
<evidence type="ECO:0000256" key="3">
    <source>
        <dbReference type="ARBA" id="ARBA00023015"/>
    </source>
</evidence>
<evidence type="ECO:0000256" key="4">
    <source>
        <dbReference type="ARBA" id="ARBA00023163"/>
    </source>
</evidence>
<feature type="region of interest" description="Disordered" evidence="6">
    <location>
        <begin position="1"/>
        <end position="45"/>
    </location>
</feature>
<evidence type="ECO:0000259" key="7">
    <source>
        <dbReference type="SMART" id="SM00906"/>
    </source>
</evidence>
<protein>
    <recommendedName>
        <fullName evidence="7">Xylanolytic transcriptional activator regulatory domain-containing protein</fullName>
    </recommendedName>
</protein>
<evidence type="ECO:0000313" key="9">
    <source>
        <dbReference type="Proteomes" id="UP000077002"/>
    </source>
</evidence>
<dbReference type="GeneID" id="34604976"/>
<evidence type="ECO:0000256" key="1">
    <source>
        <dbReference type="ARBA" id="ARBA00004123"/>
    </source>
</evidence>
<feature type="region of interest" description="Disordered" evidence="6">
    <location>
        <begin position="617"/>
        <end position="702"/>
    </location>
</feature>
<keyword evidence="2" id="KW-0479">Metal-binding</keyword>
<feature type="compositionally biased region" description="Polar residues" evidence="6">
    <location>
        <begin position="655"/>
        <end position="700"/>
    </location>
</feature>
<dbReference type="GO" id="GO:0008270">
    <property type="term" value="F:zinc ion binding"/>
    <property type="evidence" value="ECO:0007669"/>
    <property type="project" value="InterPro"/>
</dbReference>
<dbReference type="SMART" id="SM00906">
    <property type="entry name" value="Fungal_trans"/>
    <property type="match status" value="1"/>
</dbReference>
<keyword evidence="9" id="KW-1185">Reference proteome</keyword>
<dbReference type="RefSeq" id="XP_022507939.1">
    <property type="nucleotide sequence ID" value="XM_022659776.1"/>
</dbReference>
<dbReference type="InterPro" id="IPR007219">
    <property type="entry name" value="XnlR_reg_dom"/>
</dbReference>